<dbReference type="GO" id="GO:0003677">
    <property type="term" value="F:DNA binding"/>
    <property type="evidence" value="ECO:0007669"/>
    <property type="project" value="UniProtKB-KW"/>
</dbReference>
<dbReference type="SUPFAM" id="SSF53850">
    <property type="entry name" value="Periplasmic binding protein-like II"/>
    <property type="match status" value="1"/>
</dbReference>
<organism evidence="5 6">
    <name type="scientific">Tunturiibacter gelidiferens</name>
    <dbReference type="NCBI Taxonomy" id="3069689"/>
    <lineage>
        <taxon>Bacteria</taxon>
        <taxon>Pseudomonadati</taxon>
        <taxon>Acidobacteriota</taxon>
        <taxon>Terriglobia</taxon>
        <taxon>Terriglobales</taxon>
        <taxon>Acidobacteriaceae</taxon>
        <taxon>Tunturiibacter</taxon>
    </lineage>
</organism>
<dbReference type="Gene3D" id="3.40.190.10">
    <property type="entry name" value="Periplasmic binding protein-like II"/>
    <property type="match status" value="2"/>
</dbReference>
<proteinExistence type="predicted"/>
<feature type="domain" description="LysR substrate-binding" evidence="4">
    <location>
        <begin position="5"/>
        <end position="129"/>
    </location>
</feature>
<dbReference type="PANTHER" id="PTHR30579:SF7">
    <property type="entry name" value="HTH-TYPE TRANSCRIPTIONAL REGULATOR LRHA-RELATED"/>
    <property type="match status" value="1"/>
</dbReference>
<comment type="caution">
    <text evidence="5">The sequence shown here is derived from an EMBL/GenBank/DDBJ whole genome shotgun (WGS) entry which is preliminary data.</text>
</comment>
<dbReference type="InterPro" id="IPR050176">
    <property type="entry name" value="LTTR"/>
</dbReference>
<dbReference type="EMBL" id="JACHEB010000015">
    <property type="protein sequence ID" value="MBB5331412.1"/>
    <property type="molecule type" value="Genomic_DNA"/>
</dbReference>
<keyword evidence="1" id="KW-0805">Transcription regulation</keyword>
<evidence type="ECO:0000259" key="4">
    <source>
        <dbReference type="Pfam" id="PF03466"/>
    </source>
</evidence>
<dbReference type="Pfam" id="PF03466">
    <property type="entry name" value="LysR_substrate"/>
    <property type="match status" value="1"/>
</dbReference>
<dbReference type="Proteomes" id="UP000535182">
    <property type="component" value="Unassembled WGS sequence"/>
</dbReference>
<dbReference type="PANTHER" id="PTHR30579">
    <property type="entry name" value="TRANSCRIPTIONAL REGULATOR"/>
    <property type="match status" value="1"/>
</dbReference>
<dbReference type="GO" id="GO:0003700">
    <property type="term" value="F:DNA-binding transcription factor activity"/>
    <property type="evidence" value="ECO:0007669"/>
    <property type="project" value="TreeGrafter"/>
</dbReference>
<keyword evidence="6" id="KW-1185">Reference proteome</keyword>
<accession>A0A9X0QJ43</accession>
<gene>
    <name evidence="5" type="ORF">HDF14_005059</name>
</gene>
<sequence>MDFASILPSVLSHFASLYPQMQVELRIEGNAALAEAIERSQIDLAVVIGHEERAAARTVGELDVVWIASSSFTPSPGQPLPLAALGPQCIFRRRAIQHLEGANIPYRIAANSPSLDGLWAALLGGLGITSRTALNLPESLVSSRSLHNLPALGRLSVTLDRHSNSSGVATDRMASLLTGALGAVLRLQTKAKARRNVGNSIGGQLAGGKIKHKLSSPVC</sequence>
<keyword evidence="2 5" id="KW-0238">DNA-binding</keyword>
<keyword evidence="3" id="KW-0804">Transcription</keyword>
<evidence type="ECO:0000313" key="5">
    <source>
        <dbReference type="EMBL" id="MBB5331412.1"/>
    </source>
</evidence>
<evidence type="ECO:0000256" key="2">
    <source>
        <dbReference type="ARBA" id="ARBA00023125"/>
    </source>
</evidence>
<evidence type="ECO:0000256" key="3">
    <source>
        <dbReference type="ARBA" id="ARBA00023163"/>
    </source>
</evidence>
<protein>
    <submittedName>
        <fullName evidence="5">DNA-binding transcriptional LysR family regulator</fullName>
    </submittedName>
</protein>
<evidence type="ECO:0000313" key="6">
    <source>
        <dbReference type="Proteomes" id="UP000535182"/>
    </source>
</evidence>
<dbReference type="AlphaFoldDB" id="A0A9X0QJ43"/>
<dbReference type="InterPro" id="IPR005119">
    <property type="entry name" value="LysR_subst-bd"/>
</dbReference>
<reference evidence="5 6" key="1">
    <citation type="submission" date="2020-08" db="EMBL/GenBank/DDBJ databases">
        <title>Genomic Encyclopedia of Type Strains, Phase IV (KMG-V): Genome sequencing to study the core and pangenomes of soil and plant-associated prokaryotes.</title>
        <authorList>
            <person name="Whitman W."/>
        </authorList>
    </citation>
    <scope>NUCLEOTIDE SEQUENCE [LARGE SCALE GENOMIC DNA]</scope>
    <source>
        <strain evidence="5 6">X5P2</strain>
    </source>
</reference>
<dbReference type="RefSeq" id="WP_313899678.1">
    <property type="nucleotide sequence ID" value="NZ_JACHEB010000015.1"/>
</dbReference>
<name>A0A9X0QJ43_9BACT</name>
<evidence type="ECO:0000256" key="1">
    <source>
        <dbReference type="ARBA" id="ARBA00023015"/>
    </source>
</evidence>